<dbReference type="Proteomes" id="UP000834106">
    <property type="component" value="Chromosome 7"/>
</dbReference>
<dbReference type="InterPro" id="IPR033344">
    <property type="entry name" value="CURT1"/>
</dbReference>
<dbReference type="PANTHER" id="PTHR33222">
    <property type="match status" value="1"/>
</dbReference>
<proteinExistence type="predicted"/>
<keyword evidence="2" id="KW-0472">Membrane</keyword>
<keyword evidence="5" id="KW-1185">Reference proteome</keyword>
<evidence type="ECO:0000313" key="4">
    <source>
        <dbReference type="EMBL" id="CAI9764165.1"/>
    </source>
</evidence>
<dbReference type="AlphaFoldDB" id="A0AAD1Z7B6"/>
<accession>A0AAD1Z7B6</accession>
<dbReference type="PANTHER" id="PTHR33222:SF4">
    <property type="entry name" value="PROTEIN CURVATURE THYLAKOID 1A, CHLOROPLASTIC"/>
    <property type="match status" value="1"/>
</dbReference>
<comment type="subcellular location">
    <subcellularLocation>
        <location evidence="1">Membrane</location>
        <topology evidence="1">Multi-pass membrane protein</topology>
    </subcellularLocation>
</comment>
<feature type="transmembrane region" description="Helical" evidence="2">
    <location>
        <begin position="93"/>
        <end position="113"/>
    </location>
</feature>
<dbReference type="InterPro" id="IPR025564">
    <property type="entry name" value="CAAD_dom"/>
</dbReference>
<sequence length="207" mass="22668">MAAAASTSMAATAVLLHRLPTKSTVHCSTLPCLPPPFSNSAFSTSFKPFSESRRSSCLQVKASSSDETSAVDASELLTDLKEKWDAVENKSTVLLYGGGAIVATWLASIVVGAVNSVPLLPKILELVGLGYTGWFVYRYLLFKSSRKELAEDIEGLKKKIAGTEIELVTFQNSPHYKIHRHRQLHLCGLPRNLTTCIAFCRREIRGL</sequence>
<feature type="transmembrane region" description="Helical" evidence="2">
    <location>
        <begin position="119"/>
        <end position="137"/>
    </location>
</feature>
<gene>
    <name evidence="4" type="ORF">FPE_LOCUS11595</name>
</gene>
<reference evidence="4" key="1">
    <citation type="submission" date="2023-05" db="EMBL/GenBank/DDBJ databases">
        <authorList>
            <person name="Huff M."/>
        </authorList>
    </citation>
    <scope>NUCLEOTIDE SEQUENCE</scope>
</reference>
<feature type="domain" description="Cyanobacterial aminoacyl-tRNA synthetase CAAD" evidence="3">
    <location>
        <begin position="79"/>
        <end position="162"/>
    </location>
</feature>
<dbReference type="EMBL" id="OU503042">
    <property type="protein sequence ID" value="CAI9764165.1"/>
    <property type="molecule type" value="Genomic_DNA"/>
</dbReference>
<evidence type="ECO:0000259" key="3">
    <source>
        <dbReference type="Pfam" id="PF14159"/>
    </source>
</evidence>
<evidence type="ECO:0000313" key="5">
    <source>
        <dbReference type="Proteomes" id="UP000834106"/>
    </source>
</evidence>
<evidence type="ECO:0000256" key="2">
    <source>
        <dbReference type="SAM" id="Phobius"/>
    </source>
</evidence>
<organism evidence="4 5">
    <name type="scientific">Fraxinus pennsylvanica</name>
    <dbReference type="NCBI Taxonomy" id="56036"/>
    <lineage>
        <taxon>Eukaryota</taxon>
        <taxon>Viridiplantae</taxon>
        <taxon>Streptophyta</taxon>
        <taxon>Embryophyta</taxon>
        <taxon>Tracheophyta</taxon>
        <taxon>Spermatophyta</taxon>
        <taxon>Magnoliopsida</taxon>
        <taxon>eudicotyledons</taxon>
        <taxon>Gunneridae</taxon>
        <taxon>Pentapetalae</taxon>
        <taxon>asterids</taxon>
        <taxon>lamiids</taxon>
        <taxon>Lamiales</taxon>
        <taxon>Oleaceae</taxon>
        <taxon>Oleeae</taxon>
        <taxon>Fraxinus</taxon>
    </lineage>
</organism>
<dbReference type="GO" id="GO:0009535">
    <property type="term" value="C:chloroplast thylakoid membrane"/>
    <property type="evidence" value="ECO:0007669"/>
    <property type="project" value="TreeGrafter"/>
</dbReference>
<dbReference type="Pfam" id="PF14159">
    <property type="entry name" value="CAAD"/>
    <property type="match status" value="1"/>
</dbReference>
<evidence type="ECO:0000256" key="1">
    <source>
        <dbReference type="ARBA" id="ARBA00004141"/>
    </source>
</evidence>
<keyword evidence="2" id="KW-1133">Transmembrane helix</keyword>
<name>A0AAD1Z7B6_9LAMI</name>
<keyword evidence="2" id="KW-0812">Transmembrane</keyword>
<protein>
    <recommendedName>
        <fullName evidence="3">Cyanobacterial aminoacyl-tRNA synthetase CAAD domain-containing protein</fullName>
    </recommendedName>
</protein>